<proteinExistence type="predicted"/>
<sequence length="119" mass="13069">MTAQGCAIAAGDTDIATLLEEAYQQAVERMACHAKSPTPKDNGILRMVLEDAIKLNDLAMCQRPHEQGHPMDTPLLGCNGCPPVIVTLSHQRIEIFEWLLDLNVDLLHNSCSQVTAQFD</sequence>
<reference evidence="1" key="2">
    <citation type="submission" date="2023-05" db="EMBL/GenBank/DDBJ databases">
        <authorList>
            <consortium name="Lawrence Berkeley National Laboratory"/>
            <person name="Steindorff A."/>
            <person name="Hensen N."/>
            <person name="Bonometti L."/>
            <person name="Westerberg I."/>
            <person name="Brannstrom I.O."/>
            <person name="Guillou S."/>
            <person name="Cros-Aarteil S."/>
            <person name="Calhoun S."/>
            <person name="Haridas S."/>
            <person name="Kuo A."/>
            <person name="Mondo S."/>
            <person name="Pangilinan J."/>
            <person name="Riley R."/>
            <person name="Labutti K."/>
            <person name="Andreopoulos B."/>
            <person name="Lipzen A."/>
            <person name="Chen C."/>
            <person name="Yanf M."/>
            <person name="Daum C."/>
            <person name="Ng V."/>
            <person name="Clum A."/>
            <person name="Ohm R."/>
            <person name="Martin F."/>
            <person name="Silar P."/>
            <person name="Natvig D."/>
            <person name="Lalanne C."/>
            <person name="Gautier V."/>
            <person name="Ament-Velasquez S.L."/>
            <person name="Kruys A."/>
            <person name="Hutchinson M.I."/>
            <person name="Powell A.J."/>
            <person name="Barry K."/>
            <person name="Miller A.N."/>
            <person name="Grigoriev I.V."/>
            <person name="Debuchy R."/>
            <person name="Gladieux P."/>
            <person name="Thoren M.H."/>
            <person name="Johannesson H."/>
        </authorList>
    </citation>
    <scope>NUCLEOTIDE SEQUENCE</scope>
    <source>
        <strain evidence="1">CBS 892.96</strain>
    </source>
</reference>
<reference evidence="1" key="1">
    <citation type="journal article" date="2023" name="Mol. Phylogenet. Evol.">
        <title>Genome-scale phylogeny and comparative genomics of the fungal order Sordariales.</title>
        <authorList>
            <person name="Hensen N."/>
            <person name="Bonometti L."/>
            <person name="Westerberg I."/>
            <person name="Brannstrom I.O."/>
            <person name="Guillou S."/>
            <person name="Cros-Aarteil S."/>
            <person name="Calhoun S."/>
            <person name="Haridas S."/>
            <person name="Kuo A."/>
            <person name="Mondo S."/>
            <person name="Pangilinan J."/>
            <person name="Riley R."/>
            <person name="LaButti K."/>
            <person name="Andreopoulos B."/>
            <person name="Lipzen A."/>
            <person name="Chen C."/>
            <person name="Yan M."/>
            <person name="Daum C."/>
            <person name="Ng V."/>
            <person name="Clum A."/>
            <person name="Steindorff A."/>
            <person name="Ohm R.A."/>
            <person name="Martin F."/>
            <person name="Silar P."/>
            <person name="Natvig D.O."/>
            <person name="Lalanne C."/>
            <person name="Gautier V."/>
            <person name="Ament-Velasquez S.L."/>
            <person name="Kruys A."/>
            <person name="Hutchinson M.I."/>
            <person name="Powell A.J."/>
            <person name="Barry K."/>
            <person name="Miller A.N."/>
            <person name="Grigoriev I.V."/>
            <person name="Debuchy R."/>
            <person name="Gladieux P."/>
            <person name="Hiltunen Thoren M."/>
            <person name="Johannesson H."/>
        </authorList>
    </citation>
    <scope>NUCLEOTIDE SEQUENCE</scope>
    <source>
        <strain evidence="1">CBS 892.96</strain>
    </source>
</reference>
<gene>
    <name evidence="1" type="ORF">QBC36DRAFT_333895</name>
</gene>
<dbReference type="EMBL" id="MU866288">
    <property type="protein sequence ID" value="KAK4174316.1"/>
    <property type="molecule type" value="Genomic_DNA"/>
</dbReference>
<name>A0AAN6W4S9_9PEZI</name>
<dbReference type="AlphaFoldDB" id="A0AAN6W4S9"/>
<evidence type="ECO:0000313" key="1">
    <source>
        <dbReference type="EMBL" id="KAK4174316.1"/>
    </source>
</evidence>
<keyword evidence="2" id="KW-1185">Reference proteome</keyword>
<evidence type="ECO:0000313" key="2">
    <source>
        <dbReference type="Proteomes" id="UP001302321"/>
    </source>
</evidence>
<accession>A0AAN6W4S9</accession>
<protein>
    <submittedName>
        <fullName evidence="1">Uncharacterized protein</fullName>
    </submittedName>
</protein>
<organism evidence="1 2">
    <name type="scientific">Triangularia setosa</name>
    <dbReference type="NCBI Taxonomy" id="2587417"/>
    <lineage>
        <taxon>Eukaryota</taxon>
        <taxon>Fungi</taxon>
        <taxon>Dikarya</taxon>
        <taxon>Ascomycota</taxon>
        <taxon>Pezizomycotina</taxon>
        <taxon>Sordariomycetes</taxon>
        <taxon>Sordariomycetidae</taxon>
        <taxon>Sordariales</taxon>
        <taxon>Podosporaceae</taxon>
        <taxon>Triangularia</taxon>
    </lineage>
</organism>
<comment type="caution">
    <text evidence="1">The sequence shown here is derived from an EMBL/GenBank/DDBJ whole genome shotgun (WGS) entry which is preliminary data.</text>
</comment>
<dbReference type="Proteomes" id="UP001302321">
    <property type="component" value="Unassembled WGS sequence"/>
</dbReference>